<gene>
    <name evidence="2" type="ORF">M8523_01490</name>
</gene>
<keyword evidence="1" id="KW-0732">Signal</keyword>
<dbReference type="Proteomes" id="UP001165667">
    <property type="component" value="Unassembled WGS sequence"/>
</dbReference>
<feature type="chain" id="PRO_5041213247" evidence="1">
    <location>
        <begin position="27"/>
        <end position="205"/>
    </location>
</feature>
<evidence type="ECO:0000313" key="2">
    <source>
        <dbReference type="EMBL" id="MCW6506691.1"/>
    </source>
</evidence>
<name>A0AA42CIB9_9HYPH</name>
<dbReference type="Pfam" id="PF09411">
    <property type="entry name" value="PagL"/>
    <property type="match status" value="1"/>
</dbReference>
<dbReference type="InterPro" id="IPR018550">
    <property type="entry name" value="Lipid-A_deacylase-rel"/>
</dbReference>
<keyword evidence="2" id="KW-0378">Hydrolase</keyword>
<dbReference type="EMBL" id="JAMOIM010000001">
    <property type="protein sequence ID" value="MCW6506691.1"/>
    <property type="molecule type" value="Genomic_DNA"/>
</dbReference>
<accession>A0AA42CIB9</accession>
<reference evidence="2" key="1">
    <citation type="submission" date="2022-05" db="EMBL/GenBank/DDBJ databases">
        <authorList>
            <person name="Pankratov T."/>
        </authorList>
    </citation>
    <scope>NUCLEOTIDE SEQUENCE</scope>
    <source>
        <strain evidence="2">BP6-180914</strain>
    </source>
</reference>
<protein>
    <submittedName>
        <fullName evidence="2">Acyloxyacyl hydrolase</fullName>
    </submittedName>
</protein>
<feature type="signal peptide" evidence="1">
    <location>
        <begin position="1"/>
        <end position="26"/>
    </location>
</feature>
<evidence type="ECO:0000313" key="3">
    <source>
        <dbReference type="Proteomes" id="UP001165667"/>
    </source>
</evidence>
<dbReference type="Gene3D" id="2.40.160.20">
    <property type="match status" value="1"/>
</dbReference>
<dbReference type="RefSeq" id="WP_282583041.1">
    <property type="nucleotide sequence ID" value="NZ_JAMOIM010000001.1"/>
</dbReference>
<sequence length="205" mass="22108">MNTRFVKTIATTAALALALPATLGHAADFPASPASYVTPQAPAHAYPFGVLSEVRGGIFYHGYDTPEQGSGVDLNAELLSPRIVETNAGYWNYLIPRLHVGGNLNTDGKTSDGYFGLTWTVPIYQRLFGEISLGGSYNDGHTQFVPPVGYSAVGCHLMFRESATLGYQLTDHWSVMATAEHISNDHLCARNAGMTNFGGRIGYTF</sequence>
<dbReference type="AlphaFoldDB" id="A0AA42CIB9"/>
<keyword evidence="3" id="KW-1185">Reference proteome</keyword>
<dbReference type="GO" id="GO:0016787">
    <property type="term" value="F:hydrolase activity"/>
    <property type="evidence" value="ECO:0007669"/>
    <property type="project" value="UniProtKB-KW"/>
</dbReference>
<proteinExistence type="predicted"/>
<organism evidence="2 3">
    <name type="scientific">Lichenifustis flavocetrariae</name>
    <dbReference type="NCBI Taxonomy" id="2949735"/>
    <lineage>
        <taxon>Bacteria</taxon>
        <taxon>Pseudomonadati</taxon>
        <taxon>Pseudomonadota</taxon>
        <taxon>Alphaproteobacteria</taxon>
        <taxon>Hyphomicrobiales</taxon>
        <taxon>Lichenihabitantaceae</taxon>
        <taxon>Lichenifustis</taxon>
    </lineage>
</organism>
<evidence type="ECO:0000256" key="1">
    <source>
        <dbReference type="SAM" id="SignalP"/>
    </source>
</evidence>
<comment type="caution">
    <text evidence="2">The sequence shown here is derived from an EMBL/GenBank/DDBJ whole genome shotgun (WGS) entry which is preliminary data.</text>
</comment>